<comment type="similarity">
    <text evidence="3 9">Belongs to the CobD/CbiB family.</text>
</comment>
<organism evidence="10 11">
    <name type="scientific">Amycolatopsis halotolerans</name>
    <dbReference type="NCBI Taxonomy" id="330083"/>
    <lineage>
        <taxon>Bacteria</taxon>
        <taxon>Bacillati</taxon>
        <taxon>Actinomycetota</taxon>
        <taxon>Actinomycetes</taxon>
        <taxon>Pseudonocardiales</taxon>
        <taxon>Pseudonocardiaceae</taxon>
        <taxon>Amycolatopsis</taxon>
    </lineage>
</organism>
<dbReference type="NCBIfam" id="TIGR00380">
    <property type="entry name" value="cobal_cbiB"/>
    <property type="match status" value="1"/>
</dbReference>
<keyword evidence="6 9" id="KW-0812">Transmembrane</keyword>
<evidence type="ECO:0000256" key="2">
    <source>
        <dbReference type="ARBA" id="ARBA00004953"/>
    </source>
</evidence>
<accession>A0ABV7QS20</accession>
<evidence type="ECO:0000256" key="7">
    <source>
        <dbReference type="ARBA" id="ARBA00022989"/>
    </source>
</evidence>
<dbReference type="Pfam" id="PF03186">
    <property type="entry name" value="CobD_Cbib"/>
    <property type="match status" value="1"/>
</dbReference>
<comment type="caution">
    <text evidence="10">The sequence shown here is derived from an EMBL/GenBank/DDBJ whole genome shotgun (WGS) entry which is preliminary data.</text>
</comment>
<evidence type="ECO:0000256" key="8">
    <source>
        <dbReference type="ARBA" id="ARBA00023136"/>
    </source>
</evidence>
<keyword evidence="4 9" id="KW-1003">Cell membrane</keyword>
<dbReference type="Proteomes" id="UP001595764">
    <property type="component" value="Unassembled WGS sequence"/>
</dbReference>
<comment type="subcellular location">
    <subcellularLocation>
        <location evidence="1 9">Cell membrane</location>
        <topology evidence="1 9">Multi-pass membrane protein</topology>
    </subcellularLocation>
</comment>
<evidence type="ECO:0000313" key="10">
    <source>
        <dbReference type="EMBL" id="MFC3514403.1"/>
    </source>
</evidence>
<evidence type="ECO:0000256" key="6">
    <source>
        <dbReference type="ARBA" id="ARBA00022692"/>
    </source>
</evidence>
<keyword evidence="8 9" id="KW-0472">Membrane</keyword>
<dbReference type="RefSeq" id="WP_377868286.1">
    <property type="nucleotide sequence ID" value="NZ_JBHMAY010000005.1"/>
</dbReference>
<dbReference type="PANTHER" id="PTHR34308">
    <property type="entry name" value="COBALAMIN BIOSYNTHESIS PROTEIN CBIB"/>
    <property type="match status" value="1"/>
</dbReference>
<dbReference type="NCBIfam" id="NF002276">
    <property type="entry name" value="PRK01209.1-4"/>
    <property type="match status" value="1"/>
</dbReference>
<comment type="function">
    <text evidence="9">Converts cobyric acid to cobinamide by the addition of aminopropanol on the F carboxylic group.</text>
</comment>
<evidence type="ECO:0000256" key="3">
    <source>
        <dbReference type="ARBA" id="ARBA00006263"/>
    </source>
</evidence>
<comment type="pathway">
    <text evidence="2 9">Cofactor biosynthesis; adenosylcobalamin biosynthesis.</text>
</comment>
<dbReference type="PANTHER" id="PTHR34308:SF1">
    <property type="entry name" value="COBALAMIN BIOSYNTHESIS PROTEIN CBIB"/>
    <property type="match status" value="1"/>
</dbReference>
<evidence type="ECO:0000256" key="1">
    <source>
        <dbReference type="ARBA" id="ARBA00004651"/>
    </source>
</evidence>
<dbReference type="InterPro" id="IPR004485">
    <property type="entry name" value="Cobalamin_biosynth_CobD/CbiB"/>
</dbReference>
<evidence type="ECO:0000256" key="4">
    <source>
        <dbReference type="ARBA" id="ARBA00022475"/>
    </source>
</evidence>
<proteinExistence type="inferred from homology"/>
<evidence type="ECO:0000256" key="5">
    <source>
        <dbReference type="ARBA" id="ARBA00022573"/>
    </source>
</evidence>
<reference evidence="11" key="1">
    <citation type="journal article" date="2019" name="Int. J. Syst. Evol. Microbiol.">
        <title>The Global Catalogue of Microorganisms (GCM) 10K type strain sequencing project: providing services to taxonomists for standard genome sequencing and annotation.</title>
        <authorList>
            <consortium name="The Broad Institute Genomics Platform"/>
            <consortium name="The Broad Institute Genome Sequencing Center for Infectious Disease"/>
            <person name="Wu L."/>
            <person name="Ma J."/>
        </authorList>
    </citation>
    <scope>NUCLEOTIDE SEQUENCE [LARGE SCALE GENOMIC DNA]</scope>
    <source>
        <strain evidence="11">CGMCC 4.7682</strain>
    </source>
</reference>
<sequence length="322" mass="33441">MPLRQAAAAAGIVAGYAADAWFGDPRRGHPVALFGTAAGQLERWWWADSKPRGAGYAAVCAGSVAGLGFLAERAARDRPGVRFVLTAAATWVVLGGRGLAAEGHEMARLLESGELPAARQRLSHLCARDATGLDAAELTRAATESIAENTSDAVVAPLLWGAVAGVPGLLGYRAVNTLDAMVGYRSPRHRNFGWFAARADDWINLVPARVGAVLTVLTAPLAGGHARSAWRAWRRDGSAHPSPNAGQVEAAFAGALDIRLGGTNTYHGEVERRGTLGDGRPPGARDLRGAVRLSRLVGAAALAVSAGIAMSGLRSARITVAK</sequence>
<evidence type="ECO:0000256" key="9">
    <source>
        <dbReference type="HAMAP-Rule" id="MF_00024"/>
    </source>
</evidence>
<name>A0ABV7QS20_9PSEU</name>
<keyword evidence="5 9" id="KW-0169">Cobalamin biosynthesis</keyword>
<evidence type="ECO:0000313" key="11">
    <source>
        <dbReference type="Proteomes" id="UP001595764"/>
    </source>
</evidence>
<dbReference type="EMBL" id="JBHRWI010000040">
    <property type="protein sequence ID" value="MFC3514403.1"/>
    <property type="molecule type" value="Genomic_DNA"/>
</dbReference>
<dbReference type="HAMAP" id="MF_00024">
    <property type="entry name" value="CobD_CbiB"/>
    <property type="match status" value="1"/>
</dbReference>
<keyword evidence="11" id="KW-1185">Reference proteome</keyword>
<gene>
    <name evidence="9" type="primary">cobD</name>
    <name evidence="10" type="ORF">ACFORO_29835</name>
</gene>
<keyword evidence="7 9" id="KW-1133">Transmembrane helix</keyword>
<protein>
    <recommendedName>
        <fullName evidence="9">Cobalamin biosynthesis protein CobD</fullName>
    </recommendedName>
</protein>